<keyword evidence="1" id="KW-0472">Membrane</keyword>
<protein>
    <submittedName>
        <fullName evidence="3">Uncharacterized protein LOC106057389</fullName>
    </submittedName>
</protein>
<gene>
    <name evidence="3" type="primary">LOC106057389</name>
</gene>
<dbReference type="AlphaFoldDB" id="A0A9U8E2K6"/>
<evidence type="ECO:0000313" key="2">
    <source>
        <dbReference type="Proteomes" id="UP001165740"/>
    </source>
</evidence>
<dbReference type="Proteomes" id="UP001165740">
    <property type="component" value="Chromosome 13"/>
</dbReference>
<evidence type="ECO:0000256" key="1">
    <source>
        <dbReference type="SAM" id="Phobius"/>
    </source>
</evidence>
<feature type="transmembrane region" description="Helical" evidence="1">
    <location>
        <begin position="7"/>
        <end position="25"/>
    </location>
</feature>
<accession>A0A9U8E2K6</accession>
<reference evidence="3" key="1">
    <citation type="submission" date="2025-08" db="UniProtKB">
        <authorList>
            <consortium name="RefSeq"/>
        </authorList>
    </citation>
    <scope>IDENTIFICATION</scope>
</reference>
<dbReference type="RefSeq" id="XP_013070013.2">
    <property type="nucleotide sequence ID" value="XM_013214559.2"/>
</dbReference>
<sequence length="247" mass="27195">MTACGQVYHYVIMVAFLVPVSGISISQCLQGRDKDSLTITCFDVNAPYIDITKVTLETVSLLSPCNYNATRAQCCSGTSTCKYTDMDVFSELYTLCSGLAFCRKDSWRRLSSEQGCDQSAYQAYATFLTVEYECRRSTPVKTTTIPQPTAVYSNGLTVGQQAGIIIFIMLMIVLTGAGIVIYKRIKYGPPEDFRKFCSKPQVSETCSASIPGSISWTSAVSQDLIIEPTTTVTQNKRKLPTLSTDIF</sequence>
<proteinExistence type="predicted"/>
<dbReference type="GeneID" id="106057389"/>
<dbReference type="OrthoDB" id="10287559at2759"/>
<name>A0A9U8E2K6_BIOGL</name>
<dbReference type="KEGG" id="bgt:106057389"/>
<keyword evidence="1" id="KW-1133">Transmembrane helix</keyword>
<organism evidence="2 3">
    <name type="scientific">Biomphalaria glabrata</name>
    <name type="common">Bloodfluke planorb</name>
    <name type="synonym">Freshwater snail</name>
    <dbReference type="NCBI Taxonomy" id="6526"/>
    <lineage>
        <taxon>Eukaryota</taxon>
        <taxon>Metazoa</taxon>
        <taxon>Spiralia</taxon>
        <taxon>Lophotrochozoa</taxon>
        <taxon>Mollusca</taxon>
        <taxon>Gastropoda</taxon>
        <taxon>Heterobranchia</taxon>
        <taxon>Euthyneura</taxon>
        <taxon>Panpulmonata</taxon>
        <taxon>Hygrophila</taxon>
        <taxon>Lymnaeoidea</taxon>
        <taxon>Planorbidae</taxon>
        <taxon>Biomphalaria</taxon>
    </lineage>
</organism>
<feature type="transmembrane region" description="Helical" evidence="1">
    <location>
        <begin position="162"/>
        <end position="182"/>
    </location>
</feature>
<evidence type="ECO:0000313" key="3">
    <source>
        <dbReference type="RefSeq" id="XP_013070013.2"/>
    </source>
</evidence>
<keyword evidence="1" id="KW-0812">Transmembrane</keyword>
<keyword evidence="2" id="KW-1185">Reference proteome</keyword>